<reference evidence="1" key="1">
    <citation type="journal article" date="2015" name="Nature">
        <title>Complex archaea that bridge the gap between prokaryotes and eukaryotes.</title>
        <authorList>
            <person name="Spang A."/>
            <person name="Saw J.H."/>
            <person name="Jorgensen S.L."/>
            <person name="Zaremba-Niedzwiedzka K."/>
            <person name="Martijn J."/>
            <person name="Lind A.E."/>
            <person name="van Eijk R."/>
            <person name="Schleper C."/>
            <person name="Guy L."/>
            <person name="Ettema T.J."/>
        </authorList>
    </citation>
    <scope>NUCLEOTIDE SEQUENCE</scope>
</reference>
<dbReference type="AlphaFoldDB" id="A0A0F9FIL5"/>
<comment type="caution">
    <text evidence="1">The sequence shown here is derived from an EMBL/GenBank/DDBJ whole genome shotgun (WGS) entry which is preliminary data.</text>
</comment>
<sequence length="137" mass="16147">MTHETRTRSRADKDSKLKTLQSKLIQELAREAVSCIKNRIRKRKSSLAFRHFIMNCLTDEDVTKELKDRFKPTRYEISVATIAITLYRYEIMLGGRKKGKFFKEFLNECMMLEDFSPEICEVYGIKFSALPVFFDSQ</sequence>
<evidence type="ECO:0000313" key="1">
    <source>
        <dbReference type="EMBL" id="KKL78276.1"/>
    </source>
</evidence>
<proteinExistence type="predicted"/>
<name>A0A0F9FIL5_9ZZZZ</name>
<accession>A0A0F9FIL5</accession>
<dbReference type="EMBL" id="LAZR01023509">
    <property type="protein sequence ID" value="KKL78276.1"/>
    <property type="molecule type" value="Genomic_DNA"/>
</dbReference>
<protein>
    <submittedName>
        <fullName evidence="1">Uncharacterized protein</fullName>
    </submittedName>
</protein>
<gene>
    <name evidence="1" type="ORF">LCGC14_2026440</name>
</gene>
<organism evidence="1">
    <name type="scientific">marine sediment metagenome</name>
    <dbReference type="NCBI Taxonomy" id="412755"/>
    <lineage>
        <taxon>unclassified sequences</taxon>
        <taxon>metagenomes</taxon>
        <taxon>ecological metagenomes</taxon>
    </lineage>
</organism>